<dbReference type="PANTHER" id="PTHR45947">
    <property type="entry name" value="SULFOQUINOVOSYL TRANSFERASE SQD2"/>
    <property type="match status" value="1"/>
</dbReference>
<dbReference type="InterPro" id="IPR028098">
    <property type="entry name" value="Glyco_trans_4-like_N"/>
</dbReference>
<dbReference type="AlphaFoldDB" id="A0A2N7WB74"/>
<evidence type="ECO:0008006" key="5">
    <source>
        <dbReference type="Google" id="ProtNLM"/>
    </source>
</evidence>
<sequence length="451" mass="49821">MPRSPATSSADRTCEQLHRSRCLPSEASLHDLLTTGHMKVLKLTPFFHHPDAESWPREYDSVGGMQVQTWRQAVWLAEAGIHQHVMTIGFPGLPKLRQLHPLLWVERMMVPMPRIRSEFSGLVALTQSWAAATLGALFHRARRQDFDVVHAHLDGQIPALLVACLAPRLLGRPLIVTVHCSRLAVYTPTSWLDALQHRVAQWLERRTIAKAFAIMALTQRTAAVLAKDAQRVAIVPDAVDTTQFAPPPLAAVKAFRERHGLRKKTVGFVGRIAKEKGWPHLIPLAKALREEECELLIVGDGTQRDRLRRAIDEAGLQDCVTVTGFIPNHEVPLAMAACRLIVMPSMYEEFGGASIEALAIGVPVVAFAVGGLQEILRGVTPELLIPAEDTHTLITRAKEVLAGHHAKKVHPARLRAYVEGRYTPSAMCARTLDLYQSAHGNSTKPARVGSR</sequence>
<dbReference type="InterPro" id="IPR001296">
    <property type="entry name" value="Glyco_trans_1"/>
</dbReference>
<protein>
    <recommendedName>
        <fullName evidence="5">Glycosyltransferase family 1 protein</fullName>
    </recommendedName>
</protein>
<evidence type="ECO:0000313" key="3">
    <source>
        <dbReference type="EMBL" id="PMS26649.1"/>
    </source>
</evidence>
<dbReference type="Proteomes" id="UP000235347">
    <property type="component" value="Unassembled WGS sequence"/>
</dbReference>
<dbReference type="EMBL" id="PNYB01000004">
    <property type="protein sequence ID" value="PMS26649.1"/>
    <property type="molecule type" value="Genomic_DNA"/>
</dbReference>
<evidence type="ECO:0000259" key="2">
    <source>
        <dbReference type="Pfam" id="PF13439"/>
    </source>
</evidence>
<dbReference type="Pfam" id="PF00534">
    <property type="entry name" value="Glycos_transf_1"/>
    <property type="match status" value="1"/>
</dbReference>
<comment type="caution">
    <text evidence="3">The sequence shown here is derived from an EMBL/GenBank/DDBJ whole genome shotgun (WGS) entry which is preliminary data.</text>
</comment>
<evidence type="ECO:0000313" key="4">
    <source>
        <dbReference type="Proteomes" id="UP000235347"/>
    </source>
</evidence>
<dbReference type="Gene3D" id="3.40.50.2000">
    <property type="entry name" value="Glycogen Phosphorylase B"/>
    <property type="match status" value="2"/>
</dbReference>
<evidence type="ECO:0000259" key="1">
    <source>
        <dbReference type="Pfam" id="PF00534"/>
    </source>
</evidence>
<dbReference type="GO" id="GO:0016757">
    <property type="term" value="F:glycosyltransferase activity"/>
    <property type="evidence" value="ECO:0007669"/>
    <property type="project" value="InterPro"/>
</dbReference>
<organism evidence="3 4">
    <name type="scientific">Trinickia soli</name>
    <dbReference type="NCBI Taxonomy" id="380675"/>
    <lineage>
        <taxon>Bacteria</taxon>
        <taxon>Pseudomonadati</taxon>
        <taxon>Pseudomonadota</taxon>
        <taxon>Betaproteobacteria</taxon>
        <taxon>Burkholderiales</taxon>
        <taxon>Burkholderiaceae</taxon>
        <taxon>Trinickia</taxon>
    </lineage>
</organism>
<proteinExistence type="predicted"/>
<dbReference type="InterPro" id="IPR050194">
    <property type="entry name" value="Glycosyltransferase_grp1"/>
</dbReference>
<keyword evidence="4" id="KW-1185">Reference proteome</keyword>
<feature type="domain" description="Glycosyltransferase subfamily 4-like N-terminal" evidence="2">
    <location>
        <begin position="62"/>
        <end position="242"/>
    </location>
</feature>
<feature type="domain" description="Glycosyl transferase family 1" evidence="1">
    <location>
        <begin position="258"/>
        <end position="403"/>
    </location>
</feature>
<name>A0A2N7WB74_9BURK</name>
<dbReference type="SUPFAM" id="SSF53756">
    <property type="entry name" value="UDP-Glycosyltransferase/glycogen phosphorylase"/>
    <property type="match status" value="1"/>
</dbReference>
<accession>A0A2N7WB74</accession>
<dbReference type="PANTHER" id="PTHR45947:SF3">
    <property type="entry name" value="SULFOQUINOVOSYL TRANSFERASE SQD2"/>
    <property type="match status" value="1"/>
</dbReference>
<dbReference type="Pfam" id="PF13439">
    <property type="entry name" value="Glyco_transf_4"/>
    <property type="match status" value="1"/>
</dbReference>
<gene>
    <name evidence="3" type="ORF">C0Z19_06895</name>
</gene>
<reference evidence="3 4" key="1">
    <citation type="submission" date="2018-01" db="EMBL/GenBank/DDBJ databases">
        <title>Whole genome analyses suggest that Burkholderia sensu lato contains two further novel genera in the rhizoxinica-symbiotica group Mycetohabitans gen. nov., and Trinickia gen. nov.: implications for the evolution of diazotrophy and nodulation in the Burkholderiaceae.</title>
        <authorList>
            <person name="Estrada-de los Santos P."/>
            <person name="Palmer M."/>
            <person name="Chavez-Ramirez B."/>
            <person name="Beukes C."/>
            <person name="Steenkamp E.T."/>
            <person name="Hirsch A.M."/>
            <person name="Manyaka P."/>
            <person name="Maluk M."/>
            <person name="Lafos M."/>
            <person name="Crook M."/>
            <person name="Gross E."/>
            <person name="Simon M.F."/>
            <person name="Bueno dos Reis Junior F."/>
            <person name="Poole P.S."/>
            <person name="Venter S.N."/>
            <person name="James E.K."/>
        </authorList>
    </citation>
    <scope>NUCLEOTIDE SEQUENCE [LARGE SCALE GENOMIC DNA]</scope>
    <source>
        <strain evidence="3 4">GP25-8</strain>
    </source>
</reference>